<dbReference type="InterPro" id="IPR005467">
    <property type="entry name" value="His_kinase_dom"/>
</dbReference>
<dbReference type="Gene3D" id="1.10.287.130">
    <property type="match status" value="1"/>
</dbReference>
<dbReference type="PROSITE" id="PS50109">
    <property type="entry name" value="HIS_KIN"/>
    <property type="match status" value="1"/>
</dbReference>
<dbReference type="RefSeq" id="WP_379911037.1">
    <property type="nucleotide sequence ID" value="NZ_JBHSWE010000001.1"/>
</dbReference>
<sequence length="307" mass="34442">MTALENMRCNLRESIVRRARAESELADLNRELEARVSQRTRELEQSNETLNRTLERLRATQAQLIESEKMAAIGGLVAGVAHEISTPLGIGYTAASYLEQEAQKHAAMADGGDGARDFTANALESSQLIRQNLERAAQLIRAFKQVSVDQSSEERRPFNLHQYLEEILLSLRPRLRQQAPEISILCPSDLTLNSYPGAFYQIMTNLVLNSLIHGFDSRPDGRIRIEVSPAPDALLLRYSDNGSGIAAEVRHRLFQPFVTTRRHQGCSGLGMHIVYNLVTQLLHGSIRCRTDWPEGACFEIEIPLHET</sequence>
<dbReference type="InterPro" id="IPR003661">
    <property type="entry name" value="HisK_dim/P_dom"/>
</dbReference>
<keyword evidence="4" id="KW-0175">Coiled coil</keyword>
<evidence type="ECO:0000313" key="6">
    <source>
        <dbReference type="EMBL" id="MFC6672606.1"/>
    </source>
</evidence>
<dbReference type="EMBL" id="JBHSWE010000001">
    <property type="protein sequence ID" value="MFC6672606.1"/>
    <property type="molecule type" value="Genomic_DNA"/>
</dbReference>
<comment type="caution">
    <text evidence="6">The sequence shown here is derived from an EMBL/GenBank/DDBJ whole genome shotgun (WGS) entry which is preliminary data.</text>
</comment>
<evidence type="ECO:0000256" key="3">
    <source>
        <dbReference type="ARBA" id="ARBA00022553"/>
    </source>
</evidence>
<dbReference type="PRINTS" id="PR00344">
    <property type="entry name" value="BCTRLSENSOR"/>
</dbReference>
<evidence type="ECO:0000259" key="5">
    <source>
        <dbReference type="PROSITE" id="PS50109"/>
    </source>
</evidence>
<keyword evidence="3" id="KW-0597">Phosphoprotein</keyword>
<feature type="domain" description="Histidine kinase" evidence="5">
    <location>
        <begin position="79"/>
        <end position="306"/>
    </location>
</feature>
<dbReference type="InterPro" id="IPR036097">
    <property type="entry name" value="HisK_dim/P_sf"/>
</dbReference>
<evidence type="ECO:0000256" key="2">
    <source>
        <dbReference type="ARBA" id="ARBA00012438"/>
    </source>
</evidence>
<dbReference type="SUPFAM" id="SSF55874">
    <property type="entry name" value="ATPase domain of HSP90 chaperone/DNA topoisomerase II/histidine kinase"/>
    <property type="match status" value="1"/>
</dbReference>
<dbReference type="PANTHER" id="PTHR43065:SF47">
    <property type="match status" value="1"/>
</dbReference>
<proteinExistence type="predicted"/>
<dbReference type="SMART" id="SM00387">
    <property type="entry name" value="HATPase_c"/>
    <property type="match status" value="1"/>
</dbReference>
<keyword evidence="6" id="KW-0418">Kinase</keyword>
<dbReference type="Proteomes" id="UP001596422">
    <property type="component" value="Unassembled WGS sequence"/>
</dbReference>
<accession>A0ABW2A5F2</accession>
<dbReference type="InterPro" id="IPR036890">
    <property type="entry name" value="HATPase_C_sf"/>
</dbReference>
<dbReference type="Gene3D" id="3.30.565.10">
    <property type="entry name" value="Histidine kinase-like ATPase, C-terminal domain"/>
    <property type="match status" value="1"/>
</dbReference>
<organism evidence="6 7">
    <name type="scientific">Marinobacterium aestuariivivens</name>
    <dbReference type="NCBI Taxonomy" id="1698799"/>
    <lineage>
        <taxon>Bacteria</taxon>
        <taxon>Pseudomonadati</taxon>
        <taxon>Pseudomonadota</taxon>
        <taxon>Gammaproteobacteria</taxon>
        <taxon>Oceanospirillales</taxon>
        <taxon>Oceanospirillaceae</taxon>
        <taxon>Marinobacterium</taxon>
    </lineage>
</organism>
<reference evidence="7" key="1">
    <citation type="journal article" date="2019" name="Int. J. Syst. Evol. Microbiol.">
        <title>The Global Catalogue of Microorganisms (GCM) 10K type strain sequencing project: providing services to taxonomists for standard genome sequencing and annotation.</title>
        <authorList>
            <consortium name="The Broad Institute Genomics Platform"/>
            <consortium name="The Broad Institute Genome Sequencing Center for Infectious Disease"/>
            <person name="Wu L."/>
            <person name="Ma J."/>
        </authorList>
    </citation>
    <scope>NUCLEOTIDE SEQUENCE [LARGE SCALE GENOMIC DNA]</scope>
    <source>
        <strain evidence="7">NBRC 111756</strain>
    </source>
</reference>
<dbReference type="EC" id="2.7.13.3" evidence="2"/>
<dbReference type="PANTHER" id="PTHR43065">
    <property type="entry name" value="SENSOR HISTIDINE KINASE"/>
    <property type="match status" value="1"/>
</dbReference>
<dbReference type="GO" id="GO:0016301">
    <property type="term" value="F:kinase activity"/>
    <property type="evidence" value="ECO:0007669"/>
    <property type="project" value="UniProtKB-KW"/>
</dbReference>
<gene>
    <name evidence="6" type="ORF">ACFQDL_22935</name>
</gene>
<name>A0ABW2A5F2_9GAMM</name>
<dbReference type="CDD" id="cd00082">
    <property type="entry name" value="HisKA"/>
    <property type="match status" value="1"/>
</dbReference>
<dbReference type="InterPro" id="IPR004358">
    <property type="entry name" value="Sig_transdc_His_kin-like_C"/>
</dbReference>
<dbReference type="Pfam" id="PF02518">
    <property type="entry name" value="HATPase_c"/>
    <property type="match status" value="1"/>
</dbReference>
<protein>
    <recommendedName>
        <fullName evidence="2">histidine kinase</fullName>
        <ecNumber evidence="2">2.7.13.3</ecNumber>
    </recommendedName>
</protein>
<evidence type="ECO:0000313" key="7">
    <source>
        <dbReference type="Proteomes" id="UP001596422"/>
    </source>
</evidence>
<dbReference type="InterPro" id="IPR003594">
    <property type="entry name" value="HATPase_dom"/>
</dbReference>
<comment type="catalytic activity">
    <reaction evidence="1">
        <text>ATP + protein L-histidine = ADP + protein N-phospho-L-histidine.</text>
        <dbReference type="EC" id="2.7.13.3"/>
    </reaction>
</comment>
<keyword evidence="7" id="KW-1185">Reference proteome</keyword>
<keyword evidence="6" id="KW-0808">Transferase</keyword>
<dbReference type="SUPFAM" id="SSF47384">
    <property type="entry name" value="Homodimeric domain of signal transducing histidine kinase"/>
    <property type="match status" value="1"/>
</dbReference>
<feature type="coiled-coil region" evidence="4">
    <location>
        <begin position="4"/>
        <end position="67"/>
    </location>
</feature>
<evidence type="ECO:0000256" key="4">
    <source>
        <dbReference type="SAM" id="Coils"/>
    </source>
</evidence>
<evidence type="ECO:0000256" key="1">
    <source>
        <dbReference type="ARBA" id="ARBA00000085"/>
    </source>
</evidence>